<reference evidence="20" key="2">
    <citation type="submission" date="2025-09" db="UniProtKB">
        <authorList>
            <consortium name="Ensembl"/>
        </authorList>
    </citation>
    <scope>IDENTIFICATION</scope>
</reference>
<dbReference type="Pfam" id="PF13246">
    <property type="entry name" value="Cation_ATPase"/>
    <property type="match status" value="1"/>
</dbReference>
<keyword evidence="11 16" id="KW-1133">Transmembrane helix</keyword>
<dbReference type="Proteomes" id="UP000694424">
    <property type="component" value="Unplaced"/>
</dbReference>
<evidence type="ECO:0000256" key="16">
    <source>
        <dbReference type="RuleBase" id="RU362033"/>
    </source>
</evidence>
<comment type="catalytic activity">
    <reaction evidence="13 16">
        <text>ATP + H2O + phospholipidSide 1 = ADP + phosphate + phospholipidSide 2.</text>
        <dbReference type="EC" id="7.6.2.1"/>
    </reaction>
</comment>
<feature type="binding site" evidence="15">
    <location>
        <position position="595"/>
    </location>
    <ligand>
        <name>Mg(2+)</name>
        <dbReference type="ChEBI" id="CHEBI:18420"/>
    </ligand>
</feature>
<dbReference type="SUPFAM" id="SSF56784">
    <property type="entry name" value="HAD-like"/>
    <property type="match status" value="1"/>
</dbReference>
<keyword evidence="12 16" id="KW-0472">Membrane</keyword>
<evidence type="ECO:0000256" key="3">
    <source>
        <dbReference type="ARBA" id="ARBA00008109"/>
    </source>
</evidence>
<feature type="transmembrane region" description="Helical" evidence="16">
    <location>
        <begin position="746"/>
        <end position="768"/>
    </location>
</feature>
<evidence type="ECO:0000313" key="21">
    <source>
        <dbReference type="Proteomes" id="UP000694424"/>
    </source>
</evidence>
<evidence type="ECO:0000256" key="12">
    <source>
        <dbReference type="ARBA" id="ARBA00023136"/>
    </source>
</evidence>
<feature type="binding site" evidence="14">
    <location>
        <position position="599"/>
    </location>
    <ligand>
        <name>ATP</name>
        <dbReference type="ChEBI" id="CHEBI:30616"/>
    </ligand>
</feature>
<dbReference type="NCBIfam" id="TIGR01652">
    <property type="entry name" value="ATPase-Plipid"/>
    <property type="match status" value="1"/>
</dbReference>
<feature type="binding site" evidence="15">
    <location>
        <position position="599"/>
    </location>
    <ligand>
        <name>Mg(2+)</name>
        <dbReference type="ChEBI" id="CHEBI:18420"/>
    </ligand>
</feature>
<dbReference type="GO" id="GO:0007030">
    <property type="term" value="P:Golgi organization"/>
    <property type="evidence" value="ECO:0007669"/>
    <property type="project" value="TreeGrafter"/>
</dbReference>
<dbReference type="Ensembl" id="ENSAOWT00000010446.1">
    <property type="protein sequence ID" value="ENSAOWP00000009213.1"/>
    <property type="gene ID" value="ENSAOWG00000006008.1"/>
</dbReference>
<comment type="subcellular location">
    <subcellularLocation>
        <location evidence="2">Endomembrane system</location>
        <topology evidence="2">Multi-pass membrane protein</topology>
    </subcellularLocation>
    <subcellularLocation>
        <location evidence="16">Membrane</location>
        <topology evidence="16">Multi-pass membrane protein</topology>
    </subcellularLocation>
</comment>
<dbReference type="FunFam" id="3.40.50.1000:FF:000014">
    <property type="entry name" value="Phospholipid-transporting ATPase"/>
    <property type="match status" value="1"/>
</dbReference>
<dbReference type="PANTHER" id="PTHR24092:SF46">
    <property type="entry name" value="PHOSPHOLIPID-TRANSPORTING ATPASE ID"/>
    <property type="match status" value="1"/>
</dbReference>
<evidence type="ECO:0000256" key="2">
    <source>
        <dbReference type="ARBA" id="ARBA00004127"/>
    </source>
</evidence>
<dbReference type="GO" id="GO:0045332">
    <property type="term" value="P:phospholipid translocation"/>
    <property type="evidence" value="ECO:0007669"/>
    <property type="project" value="TreeGrafter"/>
</dbReference>
<evidence type="ECO:0000259" key="18">
    <source>
        <dbReference type="Pfam" id="PF16209"/>
    </source>
</evidence>
<keyword evidence="7 14" id="KW-0547">Nucleotide-binding</keyword>
<evidence type="ECO:0000256" key="5">
    <source>
        <dbReference type="ARBA" id="ARBA00022692"/>
    </source>
</evidence>
<dbReference type="Pfam" id="PF16212">
    <property type="entry name" value="PhoLip_ATPase_C"/>
    <property type="match status" value="1"/>
</dbReference>
<protein>
    <recommendedName>
        <fullName evidence="16">Phospholipid-transporting ATPase</fullName>
        <ecNumber evidence="16">7.6.2.1</ecNumber>
    </recommendedName>
</protein>
<proteinExistence type="inferred from homology"/>
<dbReference type="Gene3D" id="3.40.1110.10">
    <property type="entry name" value="Calcium-transporting ATPase, cytoplasmic domain N"/>
    <property type="match status" value="1"/>
</dbReference>
<feature type="transmembrane region" description="Helical" evidence="16">
    <location>
        <begin position="266"/>
        <end position="288"/>
    </location>
</feature>
<dbReference type="InterPro" id="IPR006539">
    <property type="entry name" value="P-type_ATPase_IV"/>
</dbReference>
<evidence type="ECO:0000256" key="8">
    <source>
        <dbReference type="ARBA" id="ARBA00022840"/>
    </source>
</evidence>
<dbReference type="SUPFAM" id="SSF81653">
    <property type="entry name" value="Calcium ATPase, transduction domain A"/>
    <property type="match status" value="1"/>
</dbReference>
<dbReference type="GO" id="GO:0016887">
    <property type="term" value="F:ATP hydrolysis activity"/>
    <property type="evidence" value="ECO:0007669"/>
    <property type="project" value="InterPro"/>
</dbReference>
<feature type="transmembrane region" description="Helical" evidence="16">
    <location>
        <begin position="703"/>
        <end position="725"/>
    </location>
</feature>
<dbReference type="SUPFAM" id="SSF81665">
    <property type="entry name" value="Calcium ATPase, transmembrane domain M"/>
    <property type="match status" value="1"/>
</dbReference>
<dbReference type="Gene3D" id="2.70.150.10">
    <property type="entry name" value="Calcium-transporting ATPase, cytoplasmic transduction domain A"/>
    <property type="match status" value="1"/>
</dbReference>
<keyword evidence="4" id="KW-0813">Transport</keyword>
<evidence type="ECO:0000259" key="19">
    <source>
        <dbReference type="Pfam" id="PF16212"/>
    </source>
</evidence>
<dbReference type="EC" id="7.6.2.1" evidence="16"/>
<evidence type="ECO:0000256" key="7">
    <source>
        <dbReference type="ARBA" id="ARBA00022741"/>
    </source>
</evidence>
<feature type="binding site" evidence="14">
    <location>
        <position position="569"/>
    </location>
    <ligand>
        <name>ATP</name>
        <dbReference type="ChEBI" id="CHEBI:30616"/>
    </ligand>
</feature>
<feature type="binding site" evidence="14">
    <location>
        <position position="598"/>
    </location>
    <ligand>
        <name>ATP</name>
        <dbReference type="ChEBI" id="CHEBI:30616"/>
    </ligand>
</feature>
<dbReference type="InterPro" id="IPR036412">
    <property type="entry name" value="HAD-like_sf"/>
</dbReference>
<dbReference type="GO" id="GO:0140326">
    <property type="term" value="F:ATPase-coupled intramembrane lipid transporter activity"/>
    <property type="evidence" value="ECO:0007669"/>
    <property type="project" value="UniProtKB-EC"/>
</dbReference>
<dbReference type="InterPro" id="IPR032630">
    <property type="entry name" value="P_typ_ATPase_c"/>
</dbReference>
<feature type="binding site" evidence="14">
    <location>
        <position position="341"/>
    </location>
    <ligand>
        <name>ATP</name>
        <dbReference type="ChEBI" id="CHEBI:30616"/>
    </ligand>
</feature>
<dbReference type="InterPro" id="IPR032631">
    <property type="entry name" value="P-type_ATPase_N"/>
</dbReference>
<keyword evidence="10 16" id="KW-1278">Translocase</keyword>
<keyword evidence="5 16" id="KW-0812">Transmembrane</keyword>
<evidence type="ECO:0000256" key="1">
    <source>
        <dbReference type="ARBA" id="ARBA00001946"/>
    </source>
</evidence>
<evidence type="ECO:0000256" key="10">
    <source>
        <dbReference type="ARBA" id="ARBA00022967"/>
    </source>
</evidence>
<dbReference type="GO" id="GO:0005524">
    <property type="term" value="F:ATP binding"/>
    <property type="evidence" value="ECO:0007669"/>
    <property type="project" value="UniProtKB-UniRule"/>
</dbReference>
<feature type="domain" description="P-type ATPase N-terminal" evidence="18">
    <location>
        <begin position="21"/>
        <end position="72"/>
    </location>
</feature>
<keyword evidence="8 14" id="KW-0067">ATP-binding</keyword>
<dbReference type="FunFam" id="2.70.150.10:FF:000025">
    <property type="entry name" value="Phospholipid-transporting ATPase"/>
    <property type="match status" value="1"/>
</dbReference>
<keyword evidence="6 15" id="KW-0479">Metal-binding</keyword>
<feature type="domain" description="P-type ATPase C-terminal" evidence="19">
    <location>
        <begin position="631"/>
        <end position="690"/>
    </location>
</feature>
<feature type="transmembrane region" description="Helical" evidence="16">
    <location>
        <begin position="51"/>
        <end position="84"/>
    </location>
</feature>
<evidence type="ECO:0000256" key="11">
    <source>
        <dbReference type="ARBA" id="ARBA00022989"/>
    </source>
</evidence>
<name>A0A8B9PBU1_APTOW</name>
<organism evidence="20 21">
    <name type="scientific">Apteryx owenii</name>
    <name type="common">Little spotted kiwi</name>
    <dbReference type="NCBI Taxonomy" id="8824"/>
    <lineage>
        <taxon>Eukaryota</taxon>
        <taxon>Metazoa</taxon>
        <taxon>Chordata</taxon>
        <taxon>Craniata</taxon>
        <taxon>Vertebrata</taxon>
        <taxon>Euteleostomi</taxon>
        <taxon>Archelosauria</taxon>
        <taxon>Archosauria</taxon>
        <taxon>Dinosauria</taxon>
        <taxon>Saurischia</taxon>
        <taxon>Theropoda</taxon>
        <taxon>Coelurosauria</taxon>
        <taxon>Aves</taxon>
        <taxon>Palaeognathae</taxon>
        <taxon>Apterygiformes</taxon>
        <taxon>Apterygidae</taxon>
        <taxon>Apteryx</taxon>
    </lineage>
</organism>
<evidence type="ECO:0000256" key="9">
    <source>
        <dbReference type="ARBA" id="ARBA00022842"/>
    </source>
</evidence>
<keyword evidence="21" id="KW-1185">Reference proteome</keyword>
<accession>A0A8B9PBU1</accession>
<keyword evidence="9 15" id="KW-0460">Magnesium</keyword>
<evidence type="ECO:0000256" key="15">
    <source>
        <dbReference type="PIRSR" id="PIRSR606539-3"/>
    </source>
</evidence>
<evidence type="ECO:0000256" key="17">
    <source>
        <dbReference type="SAM" id="MobiDB-lite"/>
    </source>
</evidence>
<dbReference type="AlphaFoldDB" id="A0A8B9PBU1"/>
<feature type="binding site" evidence="14">
    <location>
        <position position="575"/>
    </location>
    <ligand>
        <name>ATP</name>
        <dbReference type="ChEBI" id="CHEBI:30616"/>
    </ligand>
</feature>
<dbReference type="InterPro" id="IPR001757">
    <property type="entry name" value="P_typ_ATPase"/>
</dbReference>
<feature type="transmembrane region" description="Helical" evidence="16">
    <location>
        <begin position="308"/>
        <end position="328"/>
    </location>
</feature>
<dbReference type="GO" id="GO:0005886">
    <property type="term" value="C:plasma membrane"/>
    <property type="evidence" value="ECO:0007669"/>
    <property type="project" value="TreeGrafter"/>
</dbReference>
<sequence length="869" mass="97449">TKEDGESRDYREEVVNMDDRDNCIKTSKYNVVTFLPVNLFEQFQEVANTYFLFLLILQLIPQISSLSWFTTIVPLVLVLTITAVKDATDDYFRHKSDNQVNNRQSQVLLGGVLRQEQWMNVRVGDIIKLENNQFVAADLLLLCSSEPHGLCYVETAELDGETNTKVRQAIPVTSELGDTSELARFDGEVICEPPNNKLDKFGGTLYWRESKYPLSNQNMLLRGCVLRNTEWCFGLVIFAGPDTKLMQNSGRTKFKRTSIDRLMNTLVLWIFGFLVCMGVILAIGNAIWEHEVGVCFQIYLPWDEGVHSAFFSGFLSFWSYIIILNTVVPISLYGKIRLYCKGADTILLERLRPANQDLTNVTADHLNEYAGEGLRTLVLACKDLEESYYEDWAERLRRASGAAEARDDRLARLYDEVEHDMTLLGATAIEDKLQQGVPETIAILTLANIKIWVLTGDKQETAVNIGYSCKMLTDDMTEVFVVTGHTVLEVREELRKAREKMMDASRSMGNGFSYQEKLSSSKLTSVLEAIAGEYALVINGHSLAHALEADMEVEFLETACACKAVICCRVTPLQKAQVVELVKKYKKAVTLAIGDGANDVSMIKSEDVTHLGGGTAHIGVGISGQEGIQAVLASDYSFSQFKFLQRLLLVHGRWSYLRMCKFLCYFFYKNFAFTMVHFWFGFFCGFSAQIGLDTGFWTAINHFFIWGSLAAYFAILFAMHSDGLFQMFPNQFRFVGNAQNTLAQPAVWLTIALTTVVCIMPVVAFRFLKLDLKPELSDTLVRKKQKAQHRCMRRVGRAGSRRSGYAFSHQEGFGELIMSGKNMRLSSLALSGFAARPSAGWIETLRKKKGGEGSAAGSPSGGADRTLKV</sequence>
<feature type="transmembrane region" description="Helical" evidence="16">
    <location>
        <begin position="662"/>
        <end position="683"/>
    </location>
</feature>
<dbReference type="NCBIfam" id="TIGR01494">
    <property type="entry name" value="ATPase_P-type"/>
    <property type="match status" value="1"/>
</dbReference>
<dbReference type="PANTHER" id="PTHR24092">
    <property type="entry name" value="PROBABLE PHOSPHOLIPID-TRANSPORTING ATPASE"/>
    <property type="match status" value="1"/>
</dbReference>
<evidence type="ECO:0000313" key="20">
    <source>
        <dbReference type="Ensembl" id="ENSAOWP00000009213.1"/>
    </source>
</evidence>
<dbReference type="Gene3D" id="3.40.50.1000">
    <property type="entry name" value="HAD superfamily/HAD-like"/>
    <property type="match status" value="1"/>
</dbReference>
<dbReference type="GO" id="GO:0000287">
    <property type="term" value="F:magnesium ion binding"/>
    <property type="evidence" value="ECO:0007669"/>
    <property type="project" value="UniProtKB-UniRule"/>
</dbReference>
<evidence type="ECO:0000256" key="6">
    <source>
        <dbReference type="ARBA" id="ARBA00022723"/>
    </source>
</evidence>
<evidence type="ECO:0000256" key="4">
    <source>
        <dbReference type="ARBA" id="ARBA00022448"/>
    </source>
</evidence>
<dbReference type="SUPFAM" id="SSF81660">
    <property type="entry name" value="Metal cation-transporting ATPase, ATP-binding domain N"/>
    <property type="match status" value="1"/>
</dbReference>
<dbReference type="GO" id="GO:0005802">
    <property type="term" value="C:trans-Golgi network"/>
    <property type="evidence" value="ECO:0007669"/>
    <property type="project" value="TreeGrafter"/>
</dbReference>
<comment type="similarity">
    <text evidence="3 16">Belongs to the cation transport ATPase (P-type) (TC 3.A.3) family. Type IV subfamily.</text>
</comment>
<feature type="binding site" evidence="14">
    <location>
        <position position="375"/>
    </location>
    <ligand>
        <name>ATP</name>
        <dbReference type="ChEBI" id="CHEBI:30616"/>
    </ligand>
</feature>
<feature type="binding site" evidence="14">
    <location>
        <position position="457"/>
    </location>
    <ligand>
        <name>ATP</name>
        <dbReference type="ChEBI" id="CHEBI:30616"/>
    </ligand>
</feature>
<feature type="region of interest" description="Disordered" evidence="17">
    <location>
        <begin position="849"/>
        <end position="869"/>
    </location>
</feature>
<dbReference type="Pfam" id="PF16209">
    <property type="entry name" value="PhoLip_ATPase_N"/>
    <property type="match status" value="1"/>
</dbReference>
<feature type="binding site" evidence="14">
    <location>
        <position position="455"/>
    </location>
    <ligand>
        <name>ATP</name>
        <dbReference type="ChEBI" id="CHEBI:30616"/>
    </ligand>
</feature>
<dbReference type="InterPro" id="IPR023299">
    <property type="entry name" value="ATPase_P-typ_cyto_dom_N"/>
</dbReference>
<evidence type="ECO:0000256" key="14">
    <source>
        <dbReference type="PIRSR" id="PIRSR606539-2"/>
    </source>
</evidence>
<dbReference type="InterPro" id="IPR023214">
    <property type="entry name" value="HAD_sf"/>
</dbReference>
<comment type="cofactor">
    <cofactor evidence="1 15">
        <name>Mg(2+)</name>
        <dbReference type="ChEBI" id="CHEBI:18420"/>
    </cofactor>
</comment>
<reference evidence="20" key="1">
    <citation type="submission" date="2025-08" db="UniProtKB">
        <authorList>
            <consortium name="Ensembl"/>
        </authorList>
    </citation>
    <scope>IDENTIFICATION</scope>
</reference>
<dbReference type="InterPro" id="IPR023298">
    <property type="entry name" value="ATPase_P-typ_TM_dom_sf"/>
</dbReference>
<feature type="binding site" evidence="14">
    <location>
        <position position="456"/>
    </location>
    <ligand>
        <name>ATP</name>
        <dbReference type="ChEBI" id="CHEBI:30616"/>
    </ligand>
</feature>
<dbReference type="InterPro" id="IPR008250">
    <property type="entry name" value="ATPase_P-typ_transduc_dom_A_sf"/>
</dbReference>
<evidence type="ECO:0000256" key="13">
    <source>
        <dbReference type="ARBA" id="ARBA00034036"/>
    </source>
</evidence>